<dbReference type="Pfam" id="PF13466">
    <property type="entry name" value="STAS_2"/>
    <property type="match status" value="1"/>
</dbReference>
<evidence type="ECO:0000313" key="3">
    <source>
        <dbReference type="Proteomes" id="UP000255248"/>
    </source>
</evidence>
<dbReference type="PROSITE" id="PS50801">
    <property type="entry name" value="STAS"/>
    <property type="match status" value="1"/>
</dbReference>
<dbReference type="STRING" id="93378.A9798_13960"/>
<dbReference type="PANTHER" id="PTHR35849">
    <property type="entry name" value="BLR2341 PROTEIN"/>
    <property type="match status" value="1"/>
</dbReference>
<gene>
    <name evidence="2" type="primary">mlaB</name>
    <name evidence="2" type="ORF">NCTC12121_02932</name>
</gene>
<reference evidence="2 3" key="1">
    <citation type="submission" date="2018-06" db="EMBL/GenBank/DDBJ databases">
        <authorList>
            <consortium name="Pathogen Informatics"/>
            <person name="Doyle S."/>
        </authorList>
    </citation>
    <scope>NUCLEOTIDE SEQUENCE [LARGE SCALE GENOMIC DNA]</scope>
    <source>
        <strain evidence="2 3">NCTC12121</strain>
    </source>
</reference>
<evidence type="ECO:0000313" key="2">
    <source>
        <dbReference type="EMBL" id="STC91197.1"/>
    </source>
</evidence>
<dbReference type="InterPro" id="IPR002645">
    <property type="entry name" value="STAS_dom"/>
</dbReference>
<name>A0A376DL38_9GAMM</name>
<dbReference type="Proteomes" id="UP000255248">
    <property type="component" value="Unassembled WGS sequence"/>
</dbReference>
<dbReference type="AlphaFoldDB" id="A0A376DL38"/>
<dbReference type="PANTHER" id="PTHR35849:SF1">
    <property type="entry name" value="INTERMEMBRANE PHOSPHOLIPID TRANSPORT SYSTEM BINDING PROTEIN MLAB"/>
    <property type="match status" value="1"/>
</dbReference>
<organism evidence="2 3">
    <name type="scientific">Edwardsiella hoshinae</name>
    <dbReference type="NCBI Taxonomy" id="93378"/>
    <lineage>
        <taxon>Bacteria</taxon>
        <taxon>Pseudomonadati</taxon>
        <taxon>Pseudomonadota</taxon>
        <taxon>Gammaproteobacteria</taxon>
        <taxon>Enterobacterales</taxon>
        <taxon>Hafniaceae</taxon>
        <taxon>Edwardsiella</taxon>
    </lineage>
</organism>
<dbReference type="InterPro" id="IPR052746">
    <property type="entry name" value="MlaB_ABC_Transporter"/>
</dbReference>
<sequence>MIQQEELRWQRDGAHLRLQGALVCDALGEFWRQRQTLLQGVDCLDISGVTRVDSAGLALLLHAQNLYPGTPIPLRGVSERLHTLIALYNLREIVLCERDVS</sequence>
<protein>
    <submittedName>
        <fullName evidence="2">Probable phospholipid ABC transporter-binding protein mlaB</fullName>
    </submittedName>
</protein>
<dbReference type="EMBL" id="UFXZ01000001">
    <property type="protein sequence ID" value="STC91197.1"/>
    <property type="molecule type" value="Genomic_DNA"/>
</dbReference>
<dbReference type="InterPro" id="IPR036513">
    <property type="entry name" value="STAS_dom_sf"/>
</dbReference>
<evidence type="ECO:0000259" key="1">
    <source>
        <dbReference type="PROSITE" id="PS50801"/>
    </source>
</evidence>
<feature type="domain" description="STAS" evidence="1">
    <location>
        <begin position="44"/>
        <end position="101"/>
    </location>
</feature>
<dbReference type="Gene3D" id="3.30.750.24">
    <property type="entry name" value="STAS domain"/>
    <property type="match status" value="1"/>
</dbReference>
<accession>A0A376DL38</accession>
<dbReference type="SUPFAM" id="SSF52091">
    <property type="entry name" value="SpoIIaa-like"/>
    <property type="match status" value="1"/>
</dbReference>
<proteinExistence type="predicted"/>
<dbReference type="NCBIfam" id="NF033618">
    <property type="entry name" value="mlaB_1"/>
    <property type="match status" value="1"/>
</dbReference>
<dbReference type="InterPro" id="IPR058548">
    <property type="entry name" value="MlaB-like_STAS"/>
</dbReference>
<dbReference type="InterPro" id="IPR049743">
    <property type="entry name" value="MlaB"/>
</dbReference>